<evidence type="ECO:0000313" key="1">
    <source>
        <dbReference type="EMBL" id="POM74454.1"/>
    </source>
</evidence>
<comment type="caution">
    <text evidence="1">The sequence shown here is derived from an EMBL/GenBank/DDBJ whole genome shotgun (WGS) entry which is preliminary data.</text>
</comment>
<dbReference type="EMBL" id="NCKW01004867">
    <property type="protein sequence ID" value="POM74454.1"/>
    <property type="molecule type" value="Genomic_DNA"/>
</dbReference>
<name>A0A2P4Y9F7_9STRA</name>
<evidence type="ECO:0000313" key="2">
    <source>
        <dbReference type="Proteomes" id="UP000237271"/>
    </source>
</evidence>
<accession>A0A2P4Y9F7</accession>
<gene>
    <name evidence="1" type="ORF">PHPALM_8590</name>
</gene>
<protein>
    <submittedName>
        <fullName evidence="1">Uncharacterized protein</fullName>
    </submittedName>
</protein>
<proteinExistence type="predicted"/>
<sequence>MATNASNHIAVNFYRRFQKYVKHRFGITGKDRYELLRDVLAPNYEGNDKLVTELRDWIPRNKDGY</sequence>
<dbReference type="AlphaFoldDB" id="A0A2P4Y9F7"/>
<reference evidence="1 2" key="1">
    <citation type="journal article" date="2017" name="Genome Biol. Evol.">
        <title>Phytophthora megakarya and P. palmivora, closely related causal agents of cacao black pod rot, underwent increases in genome sizes and gene numbers by different mechanisms.</title>
        <authorList>
            <person name="Ali S.S."/>
            <person name="Shao J."/>
            <person name="Lary D.J."/>
            <person name="Kronmiller B."/>
            <person name="Shen D."/>
            <person name="Strem M.D."/>
            <person name="Amoako-Attah I."/>
            <person name="Akrofi A.Y."/>
            <person name="Begoude B.A."/>
            <person name="Ten Hoopen G.M."/>
            <person name="Coulibaly K."/>
            <person name="Kebe B.I."/>
            <person name="Melnick R.L."/>
            <person name="Guiltinan M.J."/>
            <person name="Tyler B.M."/>
            <person name="Meinhardt L.W."/>
            <person name="Bailey B.A."/>
        </authorList>
    </citation>
    <scope>NUCLEOTIDE SEQUENCE [LARGE SCALE GENOMIC DNA]</scope>
    <source>
        <strain evidence="2">sbr112.9</strain>
    </source>
</reference>
<organism evidence="1 2">
    <name type="scientific">Phytophthora palmivora</name>
    <dbReference type="NCBI Taxonomy" id="4796"/>
    <lineage>
        <taxon>Eukaryota</taxon>
        <taxon>Sar</taxon>
        <taxon>Stramenopiles</taxon>
        <taxon>Oomycota</taxon>
        <taxon>Peronosporomycetes</taxon>
        <taxon>Peronosporales</taxon>
        <taxon>Peronosporaceae</taxon>
        <taxon>Phytophthora</taxon>
    </lineage>
</organism>
<keyword evidence="2" id="KW-1185">Reference proteome</keyword>
<dbReference type="Proteomes" id="UP000237271">
    <property type="component" value="Unassembled WGS sequence"/>
</dbReference>